<dbReference type="PANTHER" id="PTHR43156">
    <property type="entry name" value="STAGE II SPORULATION PROTEIN E-RELATED"/>
    <property type="match status" value="1"/>
</dbReference>
<dbReference type="GO" id="GO:0000160">
    <property type="term" value="P:phosphorelay signal transduction system"/>
    <property type="evidence" value="ECO:0007669"/>
    <property type="project" value="InterPro"/>
</dbReference>
<evidence type="ECO:0000256" key="2">
    <source>
        <dbReference type="PROSITE-ProRule" id="PRU00169"/>
    </source>
</evidence>
<name>B5RM78_BORDL</name>
<feature type="domain" description="Response regulatory" evidence="3">
    <location>
        <begin position="150"/>
        <end position="268"/>
    </location>
</feature>
<dbReference type="SUPFAM" id="SSF81606">
    <property type="entry name" value="PP2C-like"/>
    <property type="match status" value="1"/>
</dbReference>
<evidence type="ECO:0000313" key="4">
    <source>
        <dbReference type="EMBL" id="ACH93464.1"/>
    </source>
</evidence>
<organism evidence="4 5">
    <name type="scientific">Borrelia duttonii (strain Ly)</name>
    <dbReference type="NCBI Taxonomy" id="412419"/>
    <lineage>
        <taxon>Bacteria</taxon>
        <taxon>Pseudomonadati</taxon>
        <taxon>Spirochaetota</taxon>
        <taxon>Spirochaetia</taxon>
        <taxon>Spirochaetales</taxon>
        <taxon>Borreliaceae</taxon>
        <taxon>Borrelia</taxon>
    </lineage>
</organism>
<dbReference type="GO" id="GO:0016791">
    <property type="term" value="F:phosphatase activity"/>
    <property type="evidence" value="ECO:0007669"/>
    <property type="project" value="TreeGrafter"/>
</dbReference>
<dbReference type="CDD" id="cd00156">
    <property type="entry name" value="REC"/>
    <property type="match status" value="1"/>
</dbReference>
<dbReference type="Gene3D" id="3.40.50.2300">
    <property type="match status" value="1"/>
</dbReference>
<proteinExistence type="predicted"/>
<dbReference type="InterPro" id="IPR001789">
    <property type="entry name" value="Sig_transdc_resp-reg_receiver"/>
</dbReference>
<dbReference type="EMBL" id="CP000976">
    <property type="protein sequence ID" value="ACH93464.1"/>
    <property type="molecule type" value="Genomic_DNA"/>
</dbReference>
<dbReference type="AlphaFoldDB" id="B5RM78"/>
<evidence type="ECO:0000256" key="1">
    <source>
        <dbReference type="ARBA" id="ARBA00022801"/>
    </source>
</evidence>
<keyword evidence="1 4" id="KW-0378">Hydrolase</keyword>
<dbReference type="Pfam" id="PF07228">
    <property type="entry name" value="SpoIIE"/>
    <property type="match status" value="1"/>
</dbReference>
<gene>
    <name evidence="4" type="ordered locus">BDU_523</name>
</gene>
<dbReference type="InterPro" id="IPR052016">
    <property type="entry name" value="Bact_Sigma-Reg"/>
</dbReference>
<dbReference type="STRING" id="412419.BDU_523"/>
<dbReference type="InterPro" id="IPR036457">
    <property type="entry name" value="PPM-type-like_dom_sf"/>
</dbReference>
<dbReference type="EC" id="3.1.3.3" evidence="4"/>
<dbReference type="eggNOG" id="COG2208">
    <property type="taxonomic scope" value="Bacteria"/>
</dbReference>
<dbReference type="HOGENOM" id="CLU_516462_0_0_12"/>
<reference evidence="4 5" key="1">
    <citation type="journal article" date="2008" name="PLoS Genet.">
        <title>The genome of Borrelia recurrentis, the agent of deadly louse-borne relapsing fever, is a degraded subset of tick-borne Borrelia duttonii.</title>
        <authorList>
            <person name="Lescot M."/>
            <person name="Audic S."/>
            <person name="Robert C."/>
            <person name="Nguyen T.T."/>
            <person name="Blanc G."/>
            <person name="Cutler S.J."/>
            <person name="Wincker P."/>
            <person name="Couloux A."/>
            <person name="Claverie J.-M."/>
            <person name="Raoult D."/>
            <person name="Drancourt M."/>
        </authorList>
    </citation>
    <scope>NUCLEOTIDE SEQUENCE [LARGE SCALE GENOMIC DNA]</scope>
    <source>
        <strain evidence="4 5">Ly</strain>
    </source>
</reference>
<accession>B5RM78</accession>
<sequence length="529" mass="61307">MRMNSNNVINVLNEFGLKIEEIFLLINTYSYALYKETPRYFYDDITNYLELTLDIANKFQGEFADSKDLKLGKFMLRSMKCDLMSYLYLSLELIDNSMHYSGIGDAGIAFFKAISCKILSVISYIEIEFENMVFSSALKNRKDANKGGNQLLIFSCESAYSTKLVNYLILKDYIVISANTVDLFSQLLCDNFYDLIILDLNSDENIQMILDLLRNIKSNSLYEMVPVIVISQITRKDIIQTFIEEQVDDYFFKSLDLLVLDIRITSFLKKKKVIEQGQKYLDLVLHGRECVESELIEAGNYIENLLPKKIRNEFFHSNWIFVPSKRIGGDFFNYYFVNDDNLIIYLIDISGHGVGSALLSLNVSSVINSYVMNNNDISPYKVLNYVNTYFVKFRSDMFITLWYGVLNVKTKHLRFASAGAPPAVVLSEKGNVYLKTKGAILGIEEMYPCKESECYLNKFSHLLLFSDGVYEIENNQDIIMSIDDFYKILKKNTLNLDSFVLERLYNKMLNLSKYNVFRDDFSILEFIIY</sequence>
<dbReference type="Gene3D" id="3.60.40.10">
    <property type="entry name" value="PPM-type phosphatase domain"/>
    <property type="match status" value="1"/>
</dbReference>
<evidence type="ECO:0000259" key="3">
    <source>
        <dbReference type="PROSITE" id="PS50110"/>
    </source>
</evidence>
<dbReference type="InterPro" id="IPR001932">
    <property type="entry name" value="PPM-type_phosphatase-like_dom"/>
</dbReference>
<feature type="modified residue" description="4-aspartylphosphate" evidence="2">
    <location>
        <position position="199"/>
    </location>
</feature>
<dbReference type="InterPro" id="IPR011006">
    <property type="entry name" value="CheY-like_superfamily"/>
</dbReference>
<dbReference type="PROSITE" id="PS50110">
    <property type="entry name" value="RESPONSE_REGULATORY"/>
    <property type="match status" value="1"/>
</dbReference>
<keyword evidence="2" id="KW-0597">Phosphoprotein</keyword>
<dbReference type="SMART" id="SM00331">
    <property type="entry name" value="PP2C_SIG"/>
    <property type="match status" value="1"/>
</dbReference>
<dbReference type="Proteomes" id="UP000000611">
    <property type="component" value="Chromosome"/>
</dbReference>
<dbReference type="SUPFAM" id="SSF52172">
    <property type="entry name" value="CheY-like"/>
    <property type="match status" value="1"/>
</dbReference>
<keyword evidence="5" id="KW-1185">Reference proteome</keyword>
<evidence type="ECO:0000313" key="5">
    <source>
        <dbReference type="Proteomes" id="UP000000611"/>
    </source>
</evidence>
<dbReference type="KEGG" id="bdu:BDU_523"/>
<protein>
    <submittedName>
        <fullName evidence="4">Response regulator receiver (CheY) modulated Serine phosphatase</fullName>
        <ecNumber evidence="4">3.1.3.3</ecNumber>
    </submittedName>
</protein>
<dbReference type="PANTHER" id="PTHR43156:SF2">
    <property type="entry name" value="STAGE II SPORULATION PROTEIN E"/>
    <property type="match status" value="1"/>
</dbReference>